<reference evidence="3" key="1">
    <citation type="journal article" date="2021" name="ISME J.">
        <title>Evolutionary origin and ecological implication of a unique nif island in free-living Bradyrhizobium lineages.</title>
        <authorList>
            <person name="Tao J."/>
        </authorList>
    </citation>
    <scope>NUCLEOTIDE SEQUENCE [LARGE SCALE GENOMIC DNA]</scope>
    <source>
        <strain evidence="3">SZCCT0434</strain>
    </source>
</reference>
<dbReference type="EMBL" id="JAFCJH010000023">
    <property type="protein sequence ID" value="MBR0798093.1"/>
    <property type="molecule type" value="Genomic_DNA"/>
</dbReference>
<accession>A0ABS5FMP5</accession>
<keyword evidence="3" id="KW-1185">Reference proteome</keyword>
<dbReference type="Proteomes" id="UP001315278">
    <property type="component" value="Unassembled WGS sequence"/>
</dbReference>
<comment type="caution">
    <text evidence="2">The sequence shown here is derived from an EMBL/GenBank/DDBJ whole genome shotgun (WGS) entry which is preliminary data.</text>
</comment>
<evidence type="ECO:0000313" key="2">
    <source>
        <dbReference type="EMBL" id="MBR0798093.1"/>
    </source>
</evidence>
<feature type="signal peptide" evidence="1">
    <location>
        <begin position="1"/>
        <end position="21"/>
    </location>
</feature>
<proteinExistence type="predicted"/>
<feature type="chain" id="PRO_5046703715" evidence="1">
    <location>
        <begin position="22"/>
        <end position="95"/>
    </location>
</feature>
<protein>
    <submittedName>
        <fullName evidence="2">Uncharacterized protein</fullName>
    </submittedName>
</protein>
<evidence type="ECO:0000256" key="1">
    <source>
        <dbReference type="SAM" id="SignalP"/>
    </source>
</evidence>
<dbReference type="RefSeq" id="WP_212493583.1">
    <property type="nucleotide sequence ID" value="NZ_JAFCJH010000023.1"/>
</dbReference>
<sequence length="95" mass="10896">MKTAVALAVLALTVTTLPAPAQELWPAVPPELGLRKPLPWLWLPYRCSPGPVQNFYHGALYHEPPALYRGYAYRPYYRYTAARVEPRTYYCVEVN</sequence>
<evidence type="ECO:0000313" key="3">
    <source>
        <dbReference type="Proteomes" id="UP001315278"/>
    </source>
</evidence>
<keyword evidence="1" id="KW-0732">Signal</keyword>
<organism evidence="2 3">
    <name type="scientific">Bradyrhizobium jicamae</name>
    <dbReference type="NCBI Taxonomy" id="280332"/>
    <lineage>
        <taxon>Bacteria</taxon>
        <taxon>Pseudomonadati</taxon>
        <taxon>Pseudomonadota</taxon>
        <taxon>Alphaproteobacteria</taxon>
        <taxon>Hyphomicrobiales</taxon>
        <taxon>Nitrobacteraceae</taxon>
        <taxon>Bradyrhizobium</taxon>
    </lineage>
</organism>
<name>A0ABS5FMP5_9BRAD</name>
<gene>
    <name evidence="2" type="ORF">JQ615_22125</name>
</gene>